<comment type="similarity">
    <text evidence="1">Belongs to the HupG/HyaE family.</text>
</comment>
<dbReference type="Pfam" id="PF07449">
    <property type="entry name" value="HyaE"/>
    <property type="match status" value="1"/>
</dbReference>
<evidence type="ECO:0000313" key="2">
    <source>
        <dbReference type="EMBL" id="TWI21007.1"/>
    </source>
</evidence>
<protein>
    <submittedName>
        <fullName evidence="2">Hydrogenase-1 operon protein HyaE</fullName>
    </submittedName>
</protein>
<dbReference type="OrthoDB" id="6560050at2"/>
<sequence>MFSPVLTMMMERHRMPVVDEANIDAFAEAHDFTALFFPGDWLRLAESNDVAVILPELVQAFQGVFKPAVVSRESERKLQSRYRFNAFPALVFVRKGEYLGAIKRVLDWEDYLTEIAGILTRESSAPPPFELPEACATHDRRDHDHFH</sequence>
<dbReference type="Proteomes" id="UP000317122">
    <property type="component" value="Unassembled WGS sequence"/>
</dbReference>
<keyword evidence="3" id="KW-1185">Reference proteome</keyword>
<dbReference type="EMBL" id="VLKT01000074">
    <property type="protein sequence ID" value="TWI21007.1"/>
    <property type="molecule type" value="Genomic_DNA"/>
</dbReference>
<accession>A0A562MM49</accession>
<dbReference type="RefSeq" id="WP_145722859.1">
    <property type="nucleotide sequence ID" value="NZ_BSPF01000009.1"/>
</dbReference>
<dbReference type="AlphaFoldDB" id="A0A562MM49"/>
<dbReference type="InterPro" id="IPR036249">
    <property type="entry name" value="Thioredoxin-like_sf"/>
</dbReference>
<name>A0A562MM49_9HYPH</name>
<dbReference type="CDD" id="cd02965">
    <property type="entry name" value="HyaE"/>
    <property type="match status" value="1"/>
</dbReference>
<reference evidence="2 3" key="1">
    <citation type="journal article" date="2015" name="Stand. Genomic Sci.">
        <title>Genomic Encyclopedia of Bacterial and Archaeal Type Strains, Phase III: the genomes of soil and plant-associated and newly described type strains.</title>
        <authorList>
            <person name="Whitman W.B."/>
            <person name="Woyke T."/>
            <person name="Klenk H.P."/>
            <person name="Zhou Y."/>
            <person name="Lilburn T.G."/>
            <person name="Beck B.J."/>
            <person name="De Vos P."/>
            <person name="Vandamme P."/>
            <person name="Eisen J.A."/>
            <person name="Garrity G."/>
            <person name="Hugenholtz P."/>
            <person name="Kyrpides N.C."/>
        </authorList>
    </citation>
    <scope>NUCLEOTIDE SEQUENCE [LARGE SCALE GENOMIC DNA]</scope>
    <source>
        <strain evidence="2 3">CGMCC 1.2546</strain>
    </source>
</reference>
<evidence type="ECO:0000256" key="1">
    <source>
        <dbReference type="ARBA" id="ARBA00009004"/>
    </source>
</evidence>
<dbReference type="InterPro" id="IPR010893">
    <property type="entry name" value="NiFe-hyd_mat_HyaE"/>
</dbReference>
<dbReference type="SUPFAM" id="SSF52833">
    <property type="entry name" value="Thioredoxin-like"/>
    <property type="match status" value="1"/>
</dbReference>
<proteinExistence type="inferred from homology"/>
<organism evidence="2 3">
    <name type="scientific">Mesorhizobium tianshanense</name>
    <dbReference type="NCBI Taxonomy" id="39844"/>
    <lineage>
        <taxon>Bacteria</taxon>
        <taxon>Pseudomonadati</taxon>
        <taxon>Pseudomonadota</taxon>
        <taxon>Alphaproteobacteria</taxon>
        <taxon>Hyphomicrobiales</taxon>
        <taxon>Phyllobacteriaceae</taxon>
        <taxon>Mesorhizobium</taxon>
    </lineage>
</organism>
<dbReference type="Gene3D" id="3.40.30.10">
    <property type="entry name" value="Glutaredoxin"/>
    <property type="match status" value="1"/>
</dbReference>
<comment type="caution">
    <text evidence="2">The sequence shown here is derived from an EMBL/GenBank/DDBJ whole genome shotgun (WGS) entry which is preliminary data.</text>
</comment>
<gene>
    <name evidence="2" type="ORF">IQ26_06913</name>
</gene>
<evidence type="ECO:0000313" key="3">
    <source>
        <dbReference type="Proteomes" id="UP000317122"/>
    </source>
</evidence>